<dbReference type="PROSITE" id="PS51186">
    <property type="entry name" value="GNAT"/>
    <property type="match status" value="1"/>
</dbReference>
<proteinExistence type="inferred from homology"/>
<dbReference type="PROSITE" id="PS51191">
    <property type="entry name" value="FEMABX"/>
    <property type="match status" value="1"/>
</dbReference>
<dbReference type="Proteomes" id="UP000321261">
    <property type="component" value="Unassembled WGS sequence"/>
</dbReference>
<evidence type="ECO:0000313" key="9">
    <source>
        <dbReference type="Proteomes" id="UP000321261"/>
    </source>
</evidence>
<dbReference type="GO" id="GO:0016755">
    <property type="term" value="F:aminoacyltransferase activity"/>
    <property type="evidence" value="ECO:0007669"/>
    <property type="project" value="InterPro"/>
</dbReference>
<protein>
    <submittedName>
        <fullName evidence="8">Lipid II:glycine glycyltransferase (Peptidoglycan interpeptide bridge formation enzyme)</fullName>
    </submittedName>
</protein>
<keyword evidence="6" id="KW-0961">Cell wall biogenesis/degradation</keyword>
<evidence type="ECO:0000259" key="7">
    <source>
        <dbReference type="PROSITE" id="PS51186"/>
    </source>
</evidence>
<accession>A0A561SVW8</accession>
<reference evidence="8 9" key="1">
    <citation type="submission" date="2019-06" db="EMBL/GenBank/DDBJ databases">
        <title>Sequencing the genomes of 1000 actinobacteria strains.</title>
        <authorList>
            <person name="Klenk H.-P."/>
        </authorList>
    </citation>
    <scope>NUCLEOTIDE SEQUENCE [LARGE SCALE GENOMIC DNA]</scope>
    <source>
        <strain evidence="8 9">DSM 45671</strain>
    </source>
</reference>
<dbReference type="InterPro" id="IPR050644">
    <property type="entry name" value="PG_Glycine_Bridge_Synth"/>
</dbReference>
<evidence type="ECO:0000256" key="2">
    <source>
        <dbReference type="ARBA" id="ARBA00022679"/>
    </source>
</evidence>
<gene>
    <name evidence="8" type="ORF">FHX44_114921</name>
</gene>
<evidence type="ECO:0000256" key="3">
    <source>
        <dbReference type="ARBA" id="ARBA00022960"/>
    </source>
</evidence>
<dbReference type="GO" id="GO:0008360">
    <property type="term" value="P:regulation of cell shape"/>
    <property type="evidence" value="ECO:0007669"/>
    <property type="project" value="UniProtKB-KW"/>
</dbReference>
<dbReference type="OrthoDB" id="9793335at2"/>
<dbReference type="PANTHER" id="PTHR36174">
    <property type="entry name" value="LIPID II:GLYCINE GLYCYLTRANSFERASE"/>
    <property type="match status" value="1"/>
</dbReference>
<evidence type="ECO:0000256" key="4">
    <source>
        <dbReference type="ARBA" id="ARBA00022984"/>
    </source>
</evidence>
<feature type="domain" description="N-acetyltransferase" evidence="7">
    <location>
        <begin position="201"/>
        <end position="368"/>
    </location>
</feature>
<name>A0A561SVW8_9PSEU</name>
<keyword evidence="9" id="KW-1185">Reference proteome</keyword>
<dbReference type="InterPro" id="IPR038740">
    <property type="entry name" value="BioF2-like_GNAT_dom"/>
</dbReference>
<comment type="caution">
    <text evidence="8">The sequence shown here is derived from an EMBL/GenBank/DDBJ whole genome shotgun (WGS) entry which is preliminary data.</text>
</comment>
<dbReference type="InterPro" id="IPR003447">
    <property type="entry name" value="FEMABX"/>
</dbReference>
<dbReference type="EMBL" id="VIWU01000001">
    <property type="protein sequence ID" value="TWF78995.1"/>
    <property type="molecule type" value="Genomic_DNA"/>
</dbReference>
<sequence length="394" mass="43067">MTGPHVRHESPELDVQIDIGEPGGRPVVLTAGANPGRAAVQEWDRLVDRTPGSDVAQLSAWARIRRAAGFRPLYVFARQEGRLVGGALVLERRLPLIGPIGYVSNGPVVAAGVPRGPVVDVLAAALDSLARTRLRVLFVQPPVGASDVSAELLTRGFRHSESGIAPAASIRIDLTRDIEDLRSGLSRSNRRRSRIWAERGVTVRVGSVDDVPVVAELIARTSEHQHFEPLSLDYIRTLYRELDDDQHVAVFVAEIDGTPAAALLCTPCHDVLRERLRGMDRSDRARKEGVSAATVWHAMLWAKANGYHTYDVGGITADAARILMDGNSDPTSHLTGAQLFKTSFGGEVFLYTEQVERISPALLRLAYDFMKRSRTGGRFLEIVKRTLRGGRAKG</sequence>
<dbReference type="GO" id="GO:0009252">
    <property type="term" value="P:peptidoglycan biosynthetic process"/>
    <property type="evidence" value="ECO:0007669"/>
    <property type="project" value="UniProtKB-KW"/>
</dbReference>
<dbReference type="RefSeq" id="WP_147257908.1">
    <property type="nucleotide sequence ID" value="NZ_VIWU01000001.1"/>
</dbReference>
<organism evidence="8 9">
    <name type="scientific">Pseudonocardia hierapolitana</name>
    <dbReference type="NCBI Taxonomy" id="1128676"/>
    <lineage>
        <taxon>Bacteria</taxon>
        <taxon>Bacillati</taxon>
        <taxon>Actinomycetota</taxon>
        <taxon>Actinomycetes</taxon>
        <taxon>Pseudonocardiales</taxon>
        <taxon>Pseudonocardiaceae</taxon>
        <taxon>Pseudonocardia</taxon>
    </lineage>
</organism>
<dbReference type="GO" id="GO:0071555">
    <property type="term" value="P:cell wall organization"/>
    <property type="evidence" value="ECO:0007669"/>
    <property type="project" value="UniProtKB-KW"/>
</dbReference>
<evidence type="ECO:0000256" key="5">
    <source>
        <dbReference type="ARBA" id="ARBA00023315"/>
    </source>
</evidence>
<comment type="similarity">
    <text evidence="1">Belongs to the FemABX family.</text>
</comment>
<keyword evidence="5" id="KW-0012">Acyltransferase</keyword>
<dbReference type="InterPro" id="IPR000182">
    <property type="entry name" value="GNAT_dom"/>
</dbReference>
<dbReference type="GO" id="GO:0016747">
    <property type="term" value="F:acyltransferase activity, transferring groups other than amino-acyl groups"/>
    <property type="evidence" value="ECO:0007669"/>
    <property type="project" value="InterPro"/>
</dbReference>
<dbReference type="InterPro" id="IPR016181">
    <property type="entry name" value="Acyl_CoA_acyltransferase"/>
</dbReference>
<dbReference type="PANTHER" id="PTHR36174:SF1">
    <property type="entry name" value="LIPID II:GLYCINE GLYCYLTRANSFERASE"/>
    <property type="match status" value="1"/>
</dbReference>
<evidence type="ECO:0000256" key="6">
    <source>
        <dbReference type="ARBA" id="ARBA00023316"/>
    </source>
</evidence>
<keyword evidence="4" id="KW-0573">Peptidoglycan synthesis</keyword>
<evidence type="ECO:0000256" key="1">
    <source>
        <dbReference type="ARBA" id="ARBA00009943"/>
    </source>
</evidence>
<keyword evidence="2 8" id="KW-0808">Transferase</keyword>
<dbReference type="Pfam" id="PF13480">
    <property type="entry name" value="Acetyltransf_6"/>
    <property type="match status" value="1"/>
</dbReference>
<evidence type="ECO:0000313" key="8">
    <source>
        <dbReference type="EMBL" id="TWF78995.1"/>
    </source>
</evidence>
<dbReference type="SUPFAM" id="SSF55729">
    <property type="entry name" value="Acyl-CoA N-acyltransferases (Nat)"/>
    <property type="match status" value="2"/>
</dbReference>
<dbReference type="Gene3D" id="3.40.630.30">
    <property type="match status" value="2"/>
</dbReference>
<dbReference type="AlphaFoldDB" id="A0A561SVW8"/>
<keyword evidence="3" id="KW-0133">Cell shape</keyword>